<evidence type="ECO:0000313" key="3">
    <source>
        <dbReference type="Proteomes" id="UP000094570"/>
    </source>
</evidence>
<accession>A0A1E3G1X2</accession>
<reference evidence="3" key="1">
    <citation type="submission" date="2016-04" db="EMBL/GenBank/DDBJ databases">
        <title>The genome sequence project of a novel Fervidobacterium isolate from a hot spring in Thailand.</title>
        <authorList>
            <person name="Gonzalez J.M."/>
            <person name="Cuecas A."/>
            <person name="Kanoksilapatham W."/>
        </authorList>
    </citation>
    <scope>NUCLEOTIDE SEQUENCE [LARGE SCALE GENOMIC DNA]</scope>
    <source>
        <strain evidence="3">FC2004</strain>
    </source>
</reference>
<dbReference type="EMBL" id="LWAF01000010">
    <property type="protein sequence ID" value="ODN30150.1"/>
    <property type="molecule type" value="Genomic_DNA"/>
</dbReference>
<protein>
    <recommendedName>
        <fullName evidence="4">DNA-binding protein</fullName>
    </recommendedName>
</protein>
<keyword evidence="1" id="KW-0732">Signal</keyword>
<feature type="signal peptide" evidence="1">
    <location>
        <begin position="1"/>
        <end position="20"/>
    </location>
</feature>
<dbReference type="Proteomes" id="UP000094570">
    <property type="component" value="Unassembled WGS sequence"/>
</dbReference>
<dbReference type="OrthoDB" id="47370at2"/>
<evidence type="ECO:0000313" key="2">
    <source>
        <dbReference type="EMBL" id="ODN30150.1"/>
    </source>
</evidence>
<feature type="chain" id="PRO_5009128013" description="DNA-binding protein" evidence="1">
    <location>
        <begin position="21"/>
        <end position="181"/>
    </location>
</feature>
<proteinExistence type="predicted"/>
<keyword evidence="3" id="KW-1185">Reference proteome</keyword>
<name>A0A1E3G1X2_9BACT</name>
<comment type="caution">
    <text evidence="2">The sequence shown here is derived from an EMBL/GenBank/DDBJ whole genome shotgun (WGS) entry which is preliminary data.</text>
</comment>
<evidence type="ECO:0008006" key="4">
    <source>
        <dbReference type="Google" id="ProtNLM"/>
    </source>
</evidence>
<evidence type="ECO:0000256" key="1">
    <source>
        <dbReference type="SAM" id="SignalP"/>
    </source>
</evidence>
<dbReference type="RefSeq" id="WP_069293436.1">
    <property type="nucleotide sequence ID" value="NZ_CP140110.1"/>
</dbReference>
<dbReference type="AlphaFoldDB" id="A0A1E3G1X2"/>
<organism evidence="2 3">
    <name type="scientific">Fervidobacterium thailandense</name>
    <dbReference type="NCBI Taxonomy" id="1008305"/>
    <lineage>
        <taxon>Bacteria</taxon>
        <taxon>Thermotogati</taxon>
        <taxon>Thermotogota</taxon>
        <taxon>Thermotogae</taxon>
        <taxon>Thermotogales</taxon>
        <taxon>Fervidobacteriaceae</taxon>
        <taxon>Fervidobacterium</taxon>
    </lineage>
</organism>
<sequence length="181" mass="19879">MKKVLTLLTTVALLATVMFAFGPGRPNVPAYGRMNPPAVSSQTQTQTQTQAQTQQQVQAVQRTAALHRNLQLPADATISEVRTFKGTIRDVSWDPNDGFKLTIQVGRETYTVHAGPLFKQVTLKVGQEIEVKGRLVSSSTGKFIIADSVTTAGKTVTFENLAQNRQANRFAEKRAAHGWRK</sequence>
<gene>
    <name evidence="2" type="ORF">A4H02_06905</name>
</gene>
<dbReference type="STRING" id="1008305.A4H02_06905"/>